<dbReference type="EMBL" id="JACIIX010000003">
    <property type="protein sequence ID" value="MBB6209734.1"/>
    <property type="molecule type" value="Genomic_DNA"/>
</dbReference>
<dbReference type="GO" id="GO:0071555">
    <property type="term" value="P:cell wall organization"/>
    <property type="evidence" value="ECO:0007669"/>
    <property type="project" value="UniProtKB-KW"/>
</dbReference>
<proteinExistence type="predicted"/>
<evidence type="ECO:0000256" key="4">
    <source>
        <dbReference type="ARBA" id="ARBA00023316"/>
    </source>
</evidence>
<comment type="catalytic activity">
    <reaction evidence="1">
        <text>Exolytic cleavage of the (1-&gt;4)-beta-glycosidic linkage between N-acetylmuramic acid (MurNAc) and N-acetylglucosamine (GlcNAc) residues in peptidoglycan, from either the reducing or the non-reducing ends of the peptidoglycan chains, with concomitant formation of a 1,6-anhydrobond in the MurNAc residue.</text>
        <dbReference type="EC" id="4.2.2.n1"/>
    </reaction>
</comment>
<feature type="signal peptide" evidence="6">
    <location>
        <begin position="1"/>
        <end position="20"/>
    </location>
</feature>
<evidence type="ECO:0000313" key="8">
    <source>
        <dbReference type="EMBL" id="MBB6209734.1"/>
    </source>
</evidence>
<sequence>MKTAVPFRFLPLLAAASLLAACGTSDSGRSDRSGSASGGLSLIPVNYSALPGWERDRQNEALPALARSCEAFSRQTNPKKWLGDFTITGSVGDWQALCRTMSRRFPNGTGSAADARAFIEETLDPYLVQGENGGETGTFTGYYEADLRGCRTRTASCTVPIHGAPKSTAGLPDRAAIETGALDGKAPVLYWAEDPVDVHIMHIQGSGRIALSDGSVERVGYAGNNGMAFKGLGKIMLDRGILGPGQTTMPYIRDWLKRNPGQATSIMRENPRYIFFRRITGDGPVGAFGVPLTAKRSLAVDTNFVPLGIPIWLDTVDPDGEPLRRLMLAQDVGSAIKGVVRGDFFWGPGEQALEKAGRMKSAGRWYLLLPKNRRPTS</sequence>
<dbReference type="Gene3D" id="2.40.40.10">
    <property type="entry name" value="RlpA-like domain"/>
    <property type="match status" value="2"/>
</dbReference>
<dbReference type="SUPFAM" id="SSF50685">
    <property type="entry name" value="Barwin-like endoglucanases"/>
    <property type="match status" value="1"/>
</dbReference>
<dbReference type="InterPro" id="IPR036908">
    <property type="entry name" value="RlpA-like_sf"/>
</dbReference>
<dbReference type="GO" id="GO:0004553">
    <property type="term" value="F:hydrolase activity, hydrolyzing O-glycosyl compounds"/>
    <property type="evidence" value="ECO:0007669"/>
    <property type="project" value="InterPro"/>
</dbReference>
<reference evidence="8 9" key="1">
    <citation type="submission" date="2020-08" db="EMBL/GenBank/DDBJ databases">
        <title>Genomic Encyclopedia of Type Strains, Phase IV (KMG-IV): sequencing the most valuable type-strain genomes for metagenomic binning, comparative biology and taxonomic classification.</title>
        <authorList>
            <person name="Goeker M."/>
        </authorList>
    </citation>
    <scope>NUCLEOTIDE SEQUENCE [LARGE SCALE GENOMIC DNA]</scope>
    <source>
        <strain evidence="8 9">DSM 11590</strain>
    </source>
</reference>
<dbReference type="CDD" id="cd14485">
    <property type="entry name" value="mltA_like_LT_A"/>
    <property type="match status" value="1"/>
</dbReference>
<evidence type="ECO:0000256" key="3">
    <source>
        <dbReference type="ARBA" id="ARBA00023239"/>
    </source>
</evidence>
<keyword evidence="6" id="KW-0732">Signal</keyword>
<dbReference type="SMART" id="SM00925">
    <property type="entry name" value="MltA"/>
    <property type="match status" value="1"/>
</dbReference>
<dbReference type="InterPro" id="IPR026044">
    <property type="entry name" value="MltA"/>
</dbReference>
<keyword evidence="3" id="KW-0456">Lyase</keyword>
<dbReference type="Proteomes" id="UP000544872">
    <property type="component" value="Unassembled WGS sequence"/>
</dbReference>
<dbReference type="PIRSF" id="PIRSF019422">
    <property type="entry name" value="MltA"/>
    <property type="match status" value="1"/>
</dbReference>
<dbReference type="GO" id="GO:0019867">
    <property type="term" value="C:outer membrane"/>
    <property type="evidence" value="ECO:0007669"/>
    <property type="project" value="InterPro"/>
</dbReference>
<dbReference type="AlphaFoldDB" id="A0A7X0DLY8"/>
<dbReference type="RefSeq" id="WP_184262249.1">
    <property type="nucleotide sequence ID" value="NZ_JACIIX010000003.1"/>
</dbReference>
<dbReference type="Pfam" id="PF06725">
    <property type="entry name" value="3D"/>
    <property type="match status" value="1"/>
</dbReference>
<name>A0A7X0DLY8_NOVIT</name>
<dbReference type="PANTHER" id="PTHR30124:SF0">
    <property type="entry name" value="MEMBRANE-BOUND LYTIC MUREIN TRANSGLYCOSYLASE A"/>
    <property type="match status" value="1"/>
</dbReference>
<dbReference type="GO" id="GO:0009254">
    <property type="term" value="P:peptidoglycan turnover"/>
    <property type="evidence" value="ECO:0007669"/>
    <property type="project" value="InterPro"/>
</dbReference>
<feature type="domain" description="Lytic transglycosylase MltA" evidence="7">
    <location>
        <begin position="146"/>
        <end position="277"/>
    </location>
</feature>
<accession>A0A7X0DLY8</accession>
<dbReference type="InterPro" id="IPR010611">
    <property type="entry name" value="3D_dom"/>
</dbReference>
<gene>
    <name evidence="8" type="ORF">FHS48_001142</name>
</gene>
<dbReference type="PANTHER" id="PTHR30124">
    <property type="entry name" value="MEMBRANE-BOUND LYTIC MUREIN TRANSGLYCOSYLASE A"/>
    <property type="match status" value="1"/>
</dbReference>
<dbReference type="GO" id="GO:0009253">
    <property type="term" value="P:peptidoglycan catabolic process"/>
    <property type="evidence" value="ECO:0007669"/>
    <property type="project" value="TreeGrafter"/>
</dbReference>
<evidence type="ECO:0000256" key="1">
    <source>
        <dbReference type="ARBA" id="ARBA00001420"/>
    </source>
</evidence>
<keyword evidence="9" id="KW-1185">Reference proteome</keyword>
<evidence type="ECO:0000256" key="2">
    <source>
        <dbReference type="ARBA" id="ARBA00012587"/>
    </source>
</evidence>
<keyword evidence="4" id="KW-0961">Cell wall biogenesis/degradation</keyword>
<dbReference type="EC" id="4.2.2.n1" evidence="2"/>
<evidence type="ECO:0000259" key="7">
    <source>
        <dbReference type="SMART" id="SM00925"/>
    </source>
</evidence>
<evidence type="ECO:0000256" key="5">
    <source>
        <dbReference type="ARBA" id="ARBA00030918"/>
    </source>
</evidence>
<comment type="caution">
    <text evidence="8">The sequence shown here is derived from an EMBL/GenBank/DDBJ whole genome shotgun (WGS) entry which is preliminary data.</text>
</comment>
<organism evidence="8 9">
    <name type="scientific">Novispirillum itersonii</name>
    <name type="common">Aquaspirillum itersonii</name>
    <dbReference type="NCBI Taxonomy" id="189"/>
    <lineage>
        <taxon>Bacteria</taxon>
        <taxon>Pseudomonadati</taxon>
        <taxon>Pseudomonadota</taxon>
        <taxon>Alphaproteobacteria</taxon>
        <taxon>Rhodospirillales</taxon>
        <taxon>Novispirillaceae</taxon>
        <taxon>Novispirillum</taxon>
    </lineage>
</organism>
<evidence type="ECO:0000313" key="9">
    <source>
        <dbReference type="Proteomes" id="UP000544872"/>
    </source>
</evidence>
<dbReference type="Pfam" id="PF03562">
    <property type="entry name" value="MltA"/>
    <property type="match status" value="1"/>
</dbReference>
<dbReference type="InterPro" id="IPR005300">
    <property type="entry name" value="MltA_B"/>
</dbReference>
<protein>
    <recommendedName>
        <fullName evidence="2">peptidoglycan lytic exotransglycosylase</fullName>
        <ecNumber evidence="2">4.2.2.n1</ecNumber>
    </recommendedName>
    <alternativeName>
        <fullName evidence="5">Murein hydrolase A</fullName>
    </alternativeName>
</protein>
<dbReference type="CDD" id="cd14668">
    <property type="entry name" value="mlta_B"/>
    <property type="match status" value="1"/>
</dbReference>
<dbReference type="PROSITE" id="PS51257">
    <property type="entry name" value="PROKAR_LIPOPROTEIN"/>
    <property type="match status" value="1"/>
</dbReference>
<evidence type="ECO:0000256" key="6">
    <source>
        <dbReference type="SAM" id="SignalP"/>
    </source>
</evidence>
<feature type="chain" id="PRO_5031369441" description="peptidoglycan lytic exotransglycosylase" evidence="6">
    <location>
        <begin position="21"/>
        <end position="377"/>
    </location>
</feature>
<dbReference type="GO" id="GO:0008933">
    <property type="term" value="F:peptidoglycan lytic transglycosylase activity"/>
    <property type="evidence" value="ECO:0007669"/>
    <property type="project" value="TreeGrafter"/>
</dbReference>